<dbReference type="Pfam" id="PF00590">
    <property type="entry name" value="TP_methylase"/>
    <property type="match status" value="1"/>
</dbReference>
<dbReference type="EMBL" id="RJTM01000073">
    <property type="protein sequence ID" value="RNL87144.1"/>
    <property type="molecule type" value="Genomic_DNA"/>
</dbReference>
<evidence type="ECO:0000256" key="7">
    <source>
        <dbReference type="ARBA" id="ARBA00025705"/>
    </source>
</evidence>
<sequence>MKNTNNNSPFVSLVGAGPGDPDLLTLKAVKALETADVILYDALVNKEILQHAGATVKTIFVGKRKSLHACSQDEINQLLVDEARNSGHVVRLKGGDPFIFGRGGEEAAYLTEHGIPFRVIPGISSSVAVPANIGIPVTHRGISESFWVITATTSSGRLSGDIKMAARSGATVVILMGMNKLAEITEVFKAAKKPHTPVAVIRNGTCNNQEYCIGTIENILDKAEREKIGPGIIVIGEVVKLHHLLSQDSFLPVAWHTDDEFIYQNLGLDTVPA</sequence>
<evidence type="ECO:0000256" key="6">
    <source>
        <dbReference type="ARBA" id="ARBA00023244"/>
    </source>
</evidence>
<accession>A0A3N0EH88</accession>
<dbReference type="Proteomes" id="UP000267469">
    <property type="component" value="Unassembled WGS sequence"/>
</dbReference>
<comment type="similarity">
    <text evidence="1 8">Belongs to the precorrin methyltransferase family.</text>
</comment>
<comment type="pathway">
    <text evidence="7">Porphyrin-containing compound metabolism; siroheme biosynthesis; precorrin-2 from uroporphyrinogen III: step 1/1.</text>
</comment>
<organism evidence="10 11">
    <name type="scientific">Sinomicrobium pectinilyticum</name>
    <dbReference type="NCBI Taxonomy" id="1084421"/>
    <lineage>
        <taxon>Bacteria</taxon>
        <taxon>Pseudomonadati</taxon>
        <taxon>Bacteroidota</taxon>
        <taxon>Flavobacteriia</taxon>
        <taxon>Flavobacteriales</taxon>
        <taxon>Flavobacteriaceae</taxon>
        <taxon>Sinomicrobium</taxon>
    </lineage>
</organism>
<dbReference type="InterPro" id="IPR003043">
    <property type="entry name" value="Uropor_MeTrfase_CS"/>
</dbReference>
<dbReference type="GO" id="GO:0004851">
    <property type="term" value="F:uroporphyrin-III C-methyltransferase activity"/>
    <property type="evidence" value="ECO:0007669"/>
    <property type="project" value="UniProtKB-EC"/>
</dbReference>
<dbReference type="PROSITE" id="PS00840">
    <property type="entry name" value="SUMT_2"/>
    <property type="match status" value="1"/>
</dbReference>
<dbReference type="GO" id="GO:0019354">
    <property type="term" value="P:siroheme biosynthetic process"/>
    <property type="evidence" value="ECO:0007669"/>
    <property type="project" value="InterPro"/>
</dbReference>
<evidence type="ECO:0000256" key="3">
    <source>
        <dbReference type="ARBA" id="ARBA00022603"/>
    </source>
</evidence>
<evidence type="ECO:0000256" key="4">
    <source>
        <dbReference type="ARBA" id="ARBA00022679"/>
    </source>
</evidence>
<keyword evidence="3 8" id="KW-0489">Methyltransferase</keyword>
<dbReference type="InterPro" id="IPR000878">
    <property type="entry name" value="4pyrrol_Mease"/>
</dbReference>
<dbReference type="InterPro" id="IPR050161">
    <property type="entry name" value="Siro_Cobalamin_biosynth"/>
</dbReference>
<dbReference type="OrthoDB" id="9815856at2"/>
<reference evidence="10 11" key="1">
    <citation type="submission" date="2018-10" db="EMBL/GenBank/DDBJ databases">
        <title>Sinomicrobium pectinilyticum sp. nov., a pectinase-producing bacterium isolated from alkaline and saline soil, and emended description of the genus Sinomicrobium.</title>
        <authorList>
            <person name="Cheng B."/>
            <person name="Li C."/>
            <person name="Lai Q."/>
            <person name="Du M."/>
            <person name="Shao Z."/>
            <person name="Xu P."/>
            <person name="Yang C."/>
        </authorList>
    </citation>
    <scope>NUCLEOTIDE SEQUENCE [LARGE SCALE GENOMIC DNA]</scope>
    <source>
        <strain evidence="10 11">5DNS001</strain>
    </source>
</reference>
<protein>
    <recommendedName>
        <fullName evidence="2">uroporphyrinogen-III C-methyltransferase</fullName>
        <ecNumber evidence="2">2.1.1.107</ecNumber>
    </recommendedName>
</protein>
<dbReference type="AlphaFoldDB" id="A0A3N0EH88"/>
<keyword evidence="4 8" id="KW-0808">Transferase</keyword>
<dbReference type="InterPro" id="IPR006366">
    <property type="entry name" value="CobA/CysG_C"/>
</dbReference>
<dbReference type="Gene3D" id="3.40.1010.10">
    <property type="entry name" value="Cobalt-precorrin-4 Transmethylase, Domain 1"/>
    <property type="match status" value="1"/>
</dbReference>
<dbReference type="PROSITE" id="PS00839">
    <property type="entry name" value="SUMT_1"/>
    <property type="match status" value="1"/>
</dbReference>
<dbReference type="NCBIfam" id="TIGR01469">
    <property type="entry name" value="cobA_cysG_Cterm"/>
    <property type="match status" value="1"/>
</dbReference>
<feature type="domain" description="Tetrapyrrole methylase" evidence="9">
    <location>
        <begin position="11"/>
        <end position="219"/>
    </location>
</feature>
<evidence type="ECO:0000256" key="5">
    <source>
        <dbReference type="ARBA" id="ARBA00022691"/>
    </source>
</evidence>
<evidence type="ECO:0000313" key="10">
    <source>
        <dbReference type="EMBL" id="RNL87144.1"/>
    </source>
</evidence>
<dbReference type="InterPro" id="IPR014777">
    <property type="entry name" value="4pyrrole_Mease_sub1"/>
</dbReference>
<evidence type="ECO:0000256" key="2">
    <source>
        <dbReference type="ARBA" id="ARBA00012162"/>
    </source>
</evidence>
<evidence type="ECO:0000313" key="11">
    <source>
        <dbReference type="Proteomes" id="UP000267469"/>
    </source>
</evidence>
<dbReference type="InterPro" id="IPR014776">
    <property type="entry name" value="4pyrrole_Mease_sub2"/>
</dbReference>
<evidence type="ECO:0000256" key="1">
    <source>
        <dbReference type="ARBA" id="ARBA00005879"/>
    </source>
</evidence>
<dbReference type="GO" id="GO:0032259">
    <property type="term" value="P:methylation"/>
    <property type="evidence" value="ECO:0007669"/>
    <property type="project" value="UniProtKB-KW"/>
</dbReference>
<keyword evidence="5" id="KW-0949">S-adenosyl-L-methionine</keyword>
<gene>
    <name evidence="10" type="primary">cobA</name>
    <name evidence="10" type="ORF">ED312_10815</name>
</gene>
<dbReference type="FunFam" id="3.40.1010.10:FF:000001">
    <property type="entry name" value="Siroheme synthase"/>
    <property type="match status" value="1"/>
</dbReference>
<keyword evidence="6" id="KW-0627">Porphyrin biosynthesis</keyword>
<dbReference type="CDD" id="cd11642">
    <property type="entry name" value="SUMT"/>
    <property type="match status" value="1"/>
</dbReference>
<comment type="caution">
    <text evidence="10">The sequence shown here is derived from an EMBL/GenBank/DDBJ whole genome shotgun (WGS) entry which is preliminary data.</text>
</comment>
<dbReference type="Gene3D" id="3.30.950.10">
    <property type="entry name" value="Methyltransferase, Cobalt-precorrin-4 Transmethylase, Domain 2"/>
    <property type="match status" value="1"/>
</dbReference>
<evidence type="ECO:0000259" key="9">
    <source>
        <dbReference type="Pfam" id="PF00590"/>
    </source>
</evidence>
<proteinExistence type="inferred from homology"/>
<dbReference type="InterPro" id="IPR035996">
    <property type="entry name" value="4pyrrol_Methylase_sf"/>
</dbReference>
<evidence type="ECO:0000256" key="8">
    <source>
        <dbReference type="RuleBase" id="RU003960"/>
    </source>
</evidence>
<dbReference type="PANTHER" id="PTHR45790">
    <property type="entry name" value="SIROHEME SYNTHASE-RELATED"/>
    <property type="match status" value="1"/>
</dbReference>
<name>A0A3N0EH88_SINP1</name>
<dbReference type="SUPFAM" id="SSF53790">
    <property type="entry name" value="Tetrapyrrole methylase"/>
    <property type="match status" value="1"/>
</dbReference>
<dbReference type="EC" id="2.1.1.107" evidence="2"/>
<dbReference type="PANTHER" id="PTHR45790:SF3">
    <property type="entry name" value="S-ADENOSYL-L-METHIONINE-DEPENDENT UROPORPHYRINOGEN III METHYLTRANSFERASE, CHLOROPLASTIC"/>
    <property type="match status" value="1"/>
</dbReference>
<dbReference type="NCBIfam" id="NF004790">
    <property type="entry name" value="PRK06136.1"/>
    <property type="match status" value="1"/>
</dbReference>
<keyword evidence="11" id="KW-1185">Reference proteome</keyword>